<dbReference type="RefSeq" id="WP_015256448.1">
    <property type="nucleotide sequence ID" value="NC_019897.1"/>
</dbReference>
<feature type="region of interest" description="Disordered" evidence="1">
    <location>
        <begin position="34"/>
        <end position="69"/>
    </location>
</feature>
<evidence type="ECO:0000313" key="3">
    <source>
        <dbReference type="Proteomes" id="UP000010795"/>
    </source>
</evidence>
<dbReference type="Proteomes" id="UP000010795">
    <property type="component" value="Chromosome"/>
</dbReference>
<protein>
    <recommendedName>
        <fullName evidence="4">Spore germination protein gerPA/gerPF</fullName>
    </recommendedName>
</protein>
<accession>L0EJ43</accession>
<dbReference type="HOGENOM" id="CLU_2774576_0_0_9"/>
<reference evidence="3" key="1">
    <citation type="submission" date="2012-01" db="EMBL/GenBank/DDBJ databases">
        <title>Complete sequence of chromosome of Thermobacillus composti KWC4.</title>
        <authorList>
            <person name="Lucas S."/>
            <person name="Han J."/>
            <person name="Lapidus A."/>
            <person name="Cheng J.-F."/>
            <person name="Goodwin L."/>
            <person name="Pitluck S."/>
            <person name="Peters L."/>
            <person name="Ovchinnikova G."/>
            <person name="Teshima H."/>
            <person name="Detter J.C."/>
            <person name="Han C."/>
            <person name="Tapia R."/>
            <person name="Land M."/>
            <person name="Hauser L."/>
            <person name="Kyrpides N."/>
            <person name="Ivanova N."/>
            <person name="Pagani I."/>
            <person name="Anderson I."/>
            <person name="Woyke T."/>
        </authorList>
    </citation>
    <scope>NUCLEOTIDE SEQUENCE [LARGE SCALE GENOMIC DNA]</scope>
    <source>
        <strain evidence="3">DSM 18247 / JCM 13945 / KWC4</strain>
    </source>
</reference>
<organism evidence="2 3">
    <name type="scientific">Thermobacillus composti (strain DSM 18247 / JCM 13945 / KWC4)</name>
    <dbReference type="NCBI Taxonomy" id="717605"/>
    <lineage>
        <taxon>Bacteria</taxon>
        <taxon>Bacillati</taxon>
        <taxon>Bacillota</taxon>
        <taxon>Bacilli</taxon>
        <taxon>Bacillales</taxon>
        <taxon>Paenibacillaceae</taxon>
        <taxon>Thermobacillus</taxon>
    </lineage>
</organism>
<dbReference type="KEGG" id="tco:Theco_3707"/>
<keyword evidence="3" id="KW-1185">Reference proteome</keyword>
<evidence type="ECO:0000256" key="1">
    <source>
        <dbReference type="SAM" id="MobiDB-lite"/>
    </source>
</evidence>
<dbReference type="AlphaFoldDB" id="L0EJ43"/>
<gene>
    <name evidence="2" type="ordered locus">Theco_3707</name>
</gene>
<proteinExistence type="predicted"/>
<evidence type="ECO:0008006" key="4">
    <source>
        <dbReference type="Google" id="ProtNLM"/>
    </source>
</evidence>
<sequence>MQINIGIIKINVITNVGSLNVGKTILCNNRSTVTVQPGPEDAGGGTGAEGTAEPGGLQHEPMQRSVHTP</sequence>
<dbReference type="EMBL" id="CP003255">
    <property type="protein sequence ID" value="AGA59726.1"/>
    <property type="molecule type" value="Genomic_DNA"/>
</dbReference>
<evidence type="ECO:0000313" key="2">
    <source>
        <dbReference type="EMBL" id="AGA59726.1"/>
    </source>
</evidence>
<name>L0EJ43_THECK</name>
<dbReference type="STRING" id="717605.Theco_3707"/>